<keyword evidence="2" id="KW-1185">Reference proteome</keyword>
<proteinExistence type="predicted"/>
<sequence>MDKFFVLPGHRGTATFREKEFRGQIDWILRYGGKREQRLETLSDMGRVEVIGEIGEIGEIEDCWRWWRYGKLLRSRCLSWKYLSESLGTALTQPLTMN</sequence>
<dbReference type="Proteomes" id="UP000308671">
    <property type="component" value="Unassembled WGS sequence"/>
</dbReference>
<name>A0A4S8RA09_9HELO</name>
<accession>A0A4S8RA09</accession>
<gene>
    <name evidence="1" type="ORF">BGAL_0033g00130</name>
</gene>
<organism evidence="1 2">
    <name type="scientific">Botrytis galanthina</name>
    <dbReference type="NCBI Taxonomy" id="278940"/>
    <lineage>
        <taxon>Eukaryota</taxon>
        <taxon>Fungi</taxon>
        <taxon>Dikarya</taxon>
        <taxon>Ascomycota</taxon>
        <taxon>Pezizomycotina</taxon>
        <taxon>Leotiomycetes</taxon>
        <taxon>Helotiales</taxon>
        <taxon>Sclerotiniaceae</taxon>
        <taxon>Botrytis</taxon>
    </lineage>
</organism>
<dbReference type="AlphaFoldDB" id="A0A4S8RA09"/>
<dbReference type="EMBL" id="PQXL01000033">
    <property type="protein sequence ID" value="THV54141.1"/>
    <property type="molecule type" value="Genomic_DNA"/>
</dbReference>
<evidence type="ECO:0000313" key="1">
    <source>
        <dbReference type="EMBL" id="THV54141.1"/>
    </source>
</evidence>
<evidence type="ECO:0000313" key="2">
    <source>
        <dbReference type="Proteomes" id="UP000308671"/>
    </source>
</evidence>
<protein>
    <submittedName>
        <fullName evidence="1">Uncharacterized protein</fullName>
    </submittedName>
</protein>
<comment type="caution">
    <text evidence="1">The sequence shown here is derived from an EMBL/GenBank/DDBJ whole genome shotgun (WGS) entry which is preliminary data.</text>
</comment>
<reference evidence="1 2" key="1">
    <citation type="submission" date="2017-12" db="EMBL/GenBank/DDBJ databases">
        <title>Comparative genomics of Botrytis spp.</title>
        <authorList>
            <person name="Valero-Jimenez C.A."/>
            <person name="Tapia P."/>
            <person name="Veloso J."/>
            <person name="Silva-Moreno E."/>
            <person name="Staats M."/>
            <person name="Valdes J.H."/>
            <person name="Van Kan J.A.L."/>
        </authorList>
    </citation>
    <scope>NUCLEOTIDE SEQUENCE [LARGE SCALE GENOMIC DNA]</scope>
    <source>
        <strain evidence="1 2">MUCL435</strain>
    </source>
</reference>